<name>A0A1H2SDI3_9PSEU</name>
<keyword evidence="3" id="KW-1185">Reference proteome</keyword>
<organism evidence="2 3">
    <name type="scientific">Amycolatopsis xylanica</name>
    <dbReference type="NCBI Taxonomy" id="589385"/>
    <lineage>
        <taxon>Bacteria</taxon>
        <taxon>Bacillati</taxon>
        <taxon>Actinomycetota</taxon>
        <taxon>Actinomycetes</taxon>
        <taxon>Pseudonocardiales</taxon>
        <taxon>Pseudonocardiaceae</taxon>
        <taxon>Amycolatopsis</taxon>
    </lineage>
</organism>
<evidence type="ECO:0000313" key="2">
    <source>
        <dbReference type="EMBL" id="SDW29558.1"/>
    </source>
</evidence>
<feature type="region of interest" description="Disordered" evidence="1">
    <location>
        <begin position="1"/>
        <end position="21"/>
    </location>
</feature>
<proteinExistence type="predicted"/>
<reference evidence="2 3" key="1">
    <citation type="submission" date="2016-10" db="EMBL/GenBank/DDBJ databases">
        <authorList>
            <person name="de Groot N.N."/>
        </authorList>
    </citation>
    <scope>NUCLEOTIDE SEQUENCE [LARGE SCALE GENOMIC DNA]</scope>
    <source>
        <strain evidence="2 3">CPCC 202699</strain>
    </source>
</reference>
<dbReference type="Proteomes" id="UP000199515">
    <property type="component" value="Unassembled WGS sequence"/>
</dbReference>
<dbReference type="STRING" id="589385.SAMN05421504_101187"/>
<evidence type="ECO:0000256" key="1">
    <source>
        <dbReference type="SAM" id="MobiDB-lite"/>
    </source>
</evidence>
<dbReference type="EMBL" id="FNON01000001">
    <property type="protein sequence ID" value="SDW29558.1"/>
    <property type="molecule type" value="Genomic_DNA"/>
</dbReference>
<protein>
    <submittedName>
        <fullName evidence="2">Uncharacterized protein</fullName>
    </submittedName>
</protein>
<dbReference type="RefSeq" id="WP_091285352.1">
    <property type="nucleotide sequence ID" value="NZ_FNON01000001.1"/>
</dbReference>
<dbReference type="OrthoDB" id="5185175at2"/>
<accession>A0A1H2SDI3</accession>
<gene>
    <name evidence="2" type="ORF">SAMN05421504_101187</name>
</gene>
<evidence type="ECO:0000313" key="3">
    <source>
        <dbReference type="Proteomes" id="UP000199515"/>
    </source>
</evidence>
<sequence length="326" mass="34904">MTEHELGTLMRELADEPAPPMALDLDKARRTGDRRRRLRTTALAAGCAAVVAAGAITAIELTDTAKPVPPLAAPPQPAPSPPPTDNPLVAKASFGWLPDGVGNIEYGVGDHGDYTLALGRGQRAPMIWLAVFDQEPPLDRIRDMGGKAQRVPVQVGAHPGYWVTTNPADPLNAGNTYLRWPIGDGRWAEIHAYYLDFPEVRQALLRVAGSVTFATRGVPLPLRIAGLPPGFQLSDGQLWRRPDSDGVPWKLQLSYTVNGANVLIEVAPPGGFPVKDGSPVCTTGNGLKVCVTVDREAAAGVDLKALLGRITLLGVDERTWTPHVIR</sequence>
<dbReference type="AlphaFoldDB" id="A0A1H2SDI3"/>